<name>A0ABW0E690_9BACT</name>
<evidence type="ECO:0000256" key="2">
    <source>
        <dbReference type="ARBA" id="ARBA00022737"/>
    </source>
</evidence>
<dbReference type="EMBL" id="JBHSKT010000002">
    <property type="protein sequence ID" value="MFC5269784.1"/>
    <property type="molecule type" value="Genomic_DNA"/>
</dbReference>
<keyword evidence="4" id="KW-0732">Signal</keyword>
<evidence type="ECO:0000256" key="1">
    <source>
        <dbReference type="ARBA" id="ARBA00004906"/>
    </source>
</evidence>
<evidence type="ECO:0000256" key="4">
    <source>
        <dbReference type="SAM" id="SignalP"/>
    </source>
</evidence>
<organism evidence="6 7">
    <name type="scientific">Adhaeribacter terreus</name>
    <dbReference type="NCBI Taxonomy" id="529703"/>
    <lineage>
        <taxon>Bacteria</taxon>
        <taxon>Pseudomonadati</taxon>
        <taxon>Bacteroidota</taxon>
        <taxon>Cytophagia</taxon>
        <taxon>Cytophagales</taxon>
        <taxon>Hymenobacteraceae</taxon>
        <taxon>Adhaeribacter</taxon>
    </lineage>
</organism>
<dbReference type="NCBIfam" id="TIGR04247">
    <property type="entry name" value="NosD_copper_fam"/>
    <property type="match status" value="1"/>
</dbReference>
<dbReference type="RefSeq" id="WP_378016164.1">
    <property type="nucleotide sequence ID" value="NZ_JBHSKT010000002.1"/>
</dbReference>
<dbReference type="PANTHER" id="PTHR22990">
    <property type="entry name" value="F-BOX ONLY PROTEIN"/>
    <property type="match status" value="1"/>
</dbReference>
<dbReference type="Pfam" id="PF05048">
    <property type="entry name" value="NosD"/>
    <property type="match status" value="1"/>
</dbReference>
<feature type="signal peptide" evidence="4">
    <location>
        <begin position="1"/>
        <end position="48"/>
    </location>
</feature>
<evidence type="ECO:0000313" key="6">
    <source>
        <dbReference type="EMBL" id="MFC5269784.1"/>
    </source>
</evidence>
<accession>A0ABW0E690</accession>
<dbReference type="InterPro" id="IPR006626">
    <property type="entry name" value="PbH1"/>
</dbReference>
<comment type="pathway">
    <text evidence="1">Protein modification; protein ubiquitination.</text>
</comment>
<keyword evidence="3" id="KW-0833">Ubl conjugation pathway</keyword>
<dbReference type="InterPro" id="IPR026464">
    <property type="entry name" value="NosD_copper_fam"/>
</dbReference>
<dbReference type="InterPro" id="IPR012334">
    <property type="entry name" value="Pectin_lyas_fold"/>
</dbReference>
<gene>
    <name evidence="6" type="ORF">ACFPIB_04120</name>
</gene>
<dbReference type="Proteomes" id="UP001596161">
    <property type="component" value="Unassembled WGS sequence"/>
</dbReference>
<feature type="chain" id="PRO_5045810228" evidence="4">
    <location>
        <begin position="49"/>
        <end position="443"/>
    </location>
</feature>
<evidence type="ECO:0000256" key="3">
    <source>
        <dbReference type="ARBA" id="ARBA00022786"/>
    </source>
</evidence>
<protein>
    <submittedName>
        <fullName evidence="6">Nitrous oxide reductase family maturation protein NosD</fullName>
    </submittedName>
</protein>
<dbReference type="InterPro" id="IPR051550">
    <property type="entry name" value="SCF-Subunits/Alg-Epimerases"/>
</dbReference>
<dbReference type="SMART" id="SM00710">
    <property type="entry name" value="PbH1"/>
    <property type="match status" value="9"/>
</dbReference>
<evidence type="ECO:0000259" key="5">
    <source>
        <dbReference type="Pfam" id="PF05048"/>
    </source>
</evidence>
<dbReference type="NCBIfam" id="TIGR03804">
    <property type="entry name" value="para_beta_helix"/>
    <property type="match status" value="3"/>
</dbReference>
<dbReference type="InterPro" id="IPR022441">
    <property type="entry name" value="Para_beta_helix_rpt-2"/>
</dbReference>
<sequence length="443" mass="50312">MEGTKVMDIPDYKFKPLYVFPLASANGYCKALFLFISLAFFAANSASAAELKVCKTCDFKTVSSAVKAAKPYDKILVQQGYYAENNIEIKKPLQLIGVGKPVIDAQNKKGIFQVETRNVTIKGFELRNVEVSYLRDFAAIKVYEGAHVTITDNHIKNAFFGIYLQRTDSCTVARNLIEGEARTETTSGNAIHLWYSDFIQISDNKTSGHRDGIYLEFAKRCTIKDNLSFKNIRYGLHFMFSDGNTYTHNTFKNNGAGVAVMYTRDIVMQHNTFEHNWGPAAYGLLLKDISRSTISNNRFIKNTAGIYMEGSSYLHIEKNTFQGNGWALRVLSSCSEDTFRLNNFMSNTFDVSTNASSTSNFFGHNYWDKYEGYDLNKDKIGDVPYRPVSLYSLVVERVPSSIMFLRSFIVDLMDRMEKVIPSFTPEMLKDDSPVLRKYAYDHV</sequence>
<keyword evidence="7" id="KW-1185">Reference proteome</keyword>
<dbReference type="PANTHER" id="PTHR22990:SF15">
    <property type="entry name" value="F-BOX ONLY PROTEIN 10"/>
    <property type="match status" value="1"/>
</dbReference>
<dbReference type="InterPro" id="IPR007742">
    <property type="entry name" value="NosD_dom"/>
</dbReference>
<keyword evidence="2" id="KW-0677">Repeat</keyword>
<dbReference type="InterPro" id="IPR011050">
    <property type="entry name" value="Pectin_lyase_fold/virulence"/>
</dbReference>
<dbReference type="Gene3D" id="2.160.20.10">
    <property type="entry name" value="Single-stranded right-handed beta-helix, Pectin lyase-like"/>
    <property type="match status" value="1"/>
</dbReference>
<evidence type="ECO:0000313" key="7">
    <source>
        <dbReference type="Proteomes" id="UP001596161"/>
    </source>
</evidence>
<reference evidence="7" key="1">
    <citation type="journal article" date="2019" name="Int. J. Syst. Evol. Microbiol.">
        <title>The Global Catalogue of Microorganisms (GCM) 10K type strain sequencing project: providing services to taxonomists for standard genome sequencing and annotation.</title>
        <authorList>
            <consortium name="The Broad Institute Genomics Platform"/>
            <consortium name="The Broad Institute Genome Sequencing Center for Infectious Disease"/>
            <person name="Wu L."/>
            <person name="Ma J."/>
        </authorList>
    </citation>
    <scope>NUCLEOTIDE SEQUENCE [LARGE SCALE GENOMIC DNA]</scope>
    <source>
        <strain evidence="7">KACC 12602</strain>
    </source>
</reference>
<dbReference type="SUPFAM" id="SSF51126">
    <property type="entry name" value="Pectin lyase-like"/>
    <property type="match status" value="1"/>
</dbReference>
<comment type="caution">
    <text evidence="6">The sequence shown here is derived from an EMBL/GenBank/DDBJ whole genome shotgun (WGS) entry which is preliminary data.</text>
</comment>
<proteinExistence type="predicted"/>
<feature type="domain" description="Periplasmic copper-binding protein NosD beta helix" evidence="5">
    <location>
        <begin position="175"/>
        <end position="372"/>
    </location>
</feature>